<sequence>MGHHRHRATTQLPHNHHRNNLTSTQPLPPCNSPTATTATVQQPNFHTATTAQQPNFHNRQISYRENPAPSPTNGTGVTEGAKPLIGSAKLPLQEVVDDVGFGSLLDKKLELKRPSGRPHGKLEINGSVQEPRYRVPDPYYAPYSVPTVRPPTVNQIQSSDRGRKLYASNGTTEWNRTIRFKTFTKRNLLHGFAGGGLSNGELKIPLLIYLQKVYLPHIE</sequence>
<feature type="region of interest" description="Disordered" evidence="1">
    <location>
        <begin position="1"/>
        <end position="38"/>
    </location>
</feature>
<dbReference type="AlphaFoldDB" id="A0ABD1X1Y2"/>
<evidence type="ECO:0000256" key="1">
    <source>
        <dbReference type="SAM" id="MobiDB-lite"/>
    </source>
</evidence>
<keyword evidence="3" id="KW-1185">Reference proteome</keyword>
<evidence type="ECO:0000313" key="3">
    <source>
        <dbReference type="Proteomes" id="UP001604277"/>
    </source>
</evidence>
<feature type="compositionally biased region" description="Basic residues" evidence="1">
    <location>
        <begin position="1"/>
        <end position="19"/>
    </location>
</feature>
<dbReference type="EMBL" id="JBFOLJ010000001">
    <property type="protein sequence ID" value="KAL2555976.1"/>
    <property type="molecule type" value="Genomic_DNA"/>
</dbReference>
<organism evidence="2 3">
    <name type="scientific">Forsythia ovata</name>
    <dbReference type="NCBI Taxonomy" id="205694"/>
    <lineage>
        <taxon>Eukaryota</taxon>
        <taxon>Viridiplantae</taxon>
        <taxon>Streptophyta</taxon>
        <taxon>Embryophyta</taxon>
        <taxon>Tracheophyta</taxon>
        <taxon>Spermatophyta</taxon>
        <taxon>Magnoliopsida</taxon>
        <taxon>eudicotyledons</taxon>
        <taxon>Gunneridae</taxon>
        <taxon>Pentapetalae</taxon>
        <taxon>asterids</taxon>
        <taxon>lamiids</taxon>
        <taxon>Lamiales</taxon>
        <taxon>Oleaceae</taxon>
        <taxon>Forsythieae</taxon>
        <taxon>Forsythia</taxon>
    </lineage>
</organism>
<dbReference type="Proteomes" id="UP001604277">
    <property type="component" value="Unassembled WGS sequence"/>
</dbReference>
<evidence type="ECO:0000313" key="2">
    <source>
        <dbReference type="EMBL" id="KAL2555976.1"/>
    </source>
</evidence>
<accession>A0ABD1X1Y2</accession>
<comment type="caution">
    <text evidence="2">The sequence shown here is derived from an EMBL/GenBank/DDBJ whole genome shotgun (WGS) entry which is preliminary data.</text>
</comment>
<proteinExistence type="predicted"/>
<name>A0ABD1X1Y2_9LAMI</name>
<gene>
    <name evidence="2" type="ORF">Fot_00715</name>
</gene>
<reference evidence="3" key="1">
    <citation type="submission" date="2024-07" db="EMBL/GenBank/DDBJ databases">
        <title>Two chromosome-level genome assemblies of Korean endemic species Abeliophyllum distichum and Forsythia ovata (Oleaceae).</title>
        <authorList>
            <person name="Jang H."/>
        </authorList>
    </citation>
    <scope>NUCLEOTIDE SEQUENCE [LARGE SCALE GENOMIC DNA]</scope>
</reference>
<protein>
    <submittedName>
        <fullName evidence="2">Protein SRC2</fullName>
    </submittedName>
</protein>